<dbReference type="SUPFAM" id="SSF141868">
    <property type="entry name" value="EAL domain-like"/>
    <property type="match status" value="1"/>
</dbReference>
<dbReference type="Gene3D" id="3.20.20.450">
    <property type="entry name" value="EAL domain"/>
    <property type="match status" value="1"/>
</dbReference>
<dbReference type="Gene3D" id="3.30.450.20">
    <property type="entry name" value="PAS domain"/>
    <property type="match status" value="3"/>
</dbReference>
<dbReference type="EMBL" id="RXLQ01000012">
    <property type="protein sequence ID" value="RSZ56889.1"/>
    <property type="molecule type" value="Genomic_DNA"/>
</dbReference>
<dbReference type="PROSITE" id="PS50887">
    <property type="entry name" value="GGDEF"/>
    <property type="match status" value="1"/>
</dbReference>
<dbReference type="InterPro" id="IPR052155">
    <property type="entry name" value="Biofilm_reg_signaling"/>
</dbReference>
<dbReference type="SMART" id="SM00267">
    <property type="entry name" value="GGDEF"/>
    <property type="match status" value="1"/>
</dbReference>
<dbReference type="InterPro" id="IPR029787">
    <property type="entry name" value="Nucleotide_cyclase"/>
</dbReference>
<name>A0A430HHA3_9BURK</name>
<reference evidence="5 6" key="1">
    <citation type="submission" date="2018-12" db="EMBL/GenBank/DDBJ databases">
        <authorList>
            <person name="Yang E."/>
        </authorList>
    </citation>
    <scope>NUCLEOTIDE SEQUENCE [LARGE SCALE GENOMIC DNA]</scope>
    <source>
        <strain evidence="5 6">SOD</strain>
    </source>
</reference>
<dbReference type="SUPFAM" id="SSF55785">
    <property type="entry name" value="PYP-like sensor domain (PAS domain)"/>
    <property type="match status" value="2"/>
</dbReference>
<evidence type="ECO:0000313" key="5">
    <source>
        <dbReference type="EMBL" id="RSZ56889.1"/>
    </source>
</evidence>
<dbReference type="Pfam" id="PF00563">
    <property type="entry name" value="EAL"/>
    <property type="match status" value="1"/>
</dbReference>
<evidence type="ECO:0000313" key="6">
    <source>
        <dbReference type="Proteomes" id="UP000278085"/>
    </source>
</evidence>
<dbReference type="GO" id="GO:0006355">
    <property type="term" value="P:regulation of DNA-templated transcription"/>
    <property type="evidence" value="ECO:0007669"/>
    <property type="project" value="InterPro"/>
</dbReference>
<dbReference type="InterPro" id="IPR035965">
    <property type="entry name" value="PAS-like_dom_sf"/>
</dbReference>
<dbReference type="FunFam" id="3.30.70.270:FF:000001">
    <property type="entry name" value="Diguanylate cyclase domain protein"/>
    <property type="match status" value="1"/>
</dbReference>
<accession>A0A430HHA3</accession>
<dbReference type="GO" id="GO:0003824">
    <property type="term" value="F:catalytic activity"/>
    <property type="evidence" value="ECO:0007669"/>
    <property type="project" value="UniProtKB-ARBA"/>
</dbReference>
<evidence type="ECO:0000259" key="3">
    <source>
        <dbReference type="PROSITE" id="PS50883"/>
    </source>
</evidence>
<dbReference type="NCBIfam" id="TIGR00229">
    <property type="entry name" value="sensory_box"/>
    <property type="match status" value="2"/>
</dbReference>
<dbReference type="InterPro" id="IPR043128">
    <property type="entry name" value="Rev_trsase/Diguanyl_cyclase"/>
</dbReference>
<feature type="domain" description="GGDEF" evidence="4">
    <location>
        <begin position="499"/>
        <end position="632"/>
    </location>
</feature>
<sequence length="904" mass="100612">MTHSGDIQALDGVEGIVQRHYTQPSEKNVPRINYHRPSPACLARQYTDGDIICLKAGTFLRHACLISLVSSGELRPSLREYRATMLTALSDAIPAVTIDALLEHIVVIDQRGTILSANKAWRDFALANGGDPLHVCEGINYLDVCDRAAVAGCGDAAHVASLVRDTLAGRRRSATFDYPCDAPHEARWFSLKITALDHAGAPAVVLVHDNITELKRCERQIQFQASLLASVEQAVIATDVAGTILYWNPFAEKLYGWSAAEAMGRNIIELVPADTSSERAAQIMARLQAGCSWSGEFLVRDRDGTTFPMHVTDSPIRDEQGRLVGVIGISTDISEWKKTERALNLSAMVYEAIGEAIMITAPDQRIVAVNPAFTRLSGYTEYELIDQSARMLLGGKLGRKQNGEVLQRLEKSGHVQGKVWTRHKNGDECAEWLRIDTIYDERGQVKFRVNMFSGITDQKLAEDTIWRQANFDFLTGLPNRSMFHDRLEHELRKSRRSGLPLALMFIDMDHFKEVNDTLGHDTGDKLLREVASRLSSCIRQADTVARLGGDEFTVILGELDDLDSVERVAHAMLAALAKPFVIGAETLYVSGSIGITLFPHDATNVDALLKNADQAMYAAKSRGRNQFGYFMPSMQRAAQNKMRTVNDLRAALARNQLRVLYQPIVELSSGRIRKAEALLRWEHPQRGAVSPAEFIPLAEESGLIVAIGDWVFQQAFHQAMRWRASIDPQFQISVNMSPAQFRRQWSATGPPPLPHKRSHPLLGRYSGSEIVLEITEGMLMESTHSIREQLLAFRESGIQMSLDDFGTGYSSLSYLKKFHIDYLKIDQSFVLKMVAGSDDLALCEAIVVMGHKLGIKVIAEGVETQEQRELLTGAGCDFGQGYLFARPLTAPQFDRLLRRRDRGR</sequence>
<dbReference type="InterPro" id="IPR000700">
    <property type="entry name" value="PAS-assoc_C"/>
</dbReference>
<dbReference type="Proteomes" id="UP000278085">
    <property type="component" value="Unassembled WGS sequence"/>
</dbReference>
<feature type="domain" description="PAS" evidence="1">
    <location>
        <begin position="220"/>
        <end position="290"/>
    </location>
</feature>
<dbReference type="SUPFAM" id="SSF55073">
    <property type="entry name" value="Nucleotide cyclase"/>
    <property type="match status" value="1"/>
</dbReference>
<keyword evidence="6" id="KW-1185">Reference proteome</keyword>
<dbReference type="InterPro" id="IPR001633">
    <property type="entry name" value="EAL_dom"/>
</dbReference>
<dbReference type="InterPro" id="IPR001610">
    <property type="entry name" value="PAC"/>
</dbReference>
<dbReference type="PANTHER" id="PTHR44757:SF2">
    <property type="entry name" value="BIOFILM ARCHITECTURE MAINTENANCE PROTEIN MBAA"/>
    <property type="match status" value="1"/>
</dbReference>
<dbReference type="SMART" id="SM00086">
    <property type="entry name" value="PAC"/>
    <property type="match status" value="1"/>
</dbReference>
<dbReference type="OrthoDB" id="9813903at2"/>
<dbReference type="CDD" id="cd00130">
    <property type="entry name" value="PAS"/>
    <property type="match status" value="2"/>
</dbReference>
<dbReference type="PROSITE" id="PS50883">
    <property type="entry name" value="EAL"/>
    <property type="match status" value="1"/>
</dbReference>
<evidence type="ECO:0000259" key="4">
    <source>
        <dbReference type="PROSITE" id="PS50887"/>
    </source>
</evidence>
<evidence type="ECO:0000259" key="2">
    <source>
        <dbReference type="PROSITE" id="PS50113"/>
    </source>
</evidence>
<comment type="caution">
    <text evidence="5">The sequence shown here is derived from an EMBL/GenBank/DDBJ whole genome shotgun (WGS) entry which is preliminary data.</text>
</comment>
<dbReference type="InterPro" id="IPR013767">
    <property type="entry name" value="PAS_fold"/>
</dbReference>
<feature type="domain" description="PAS" evidence="1">
    <location>
        <begin position="349"/>
        <end position="388"/>
    </location>
</feature>
<protein>
    <submittedName>
        <fullName evidence="5">EAL domain-containing protein</fullName>
    </submittedName>
</protein>
<dbReference type="InterPro" id="IPR000014">
    <property type="entry name" value="PAS"/>
</dbReference>
<organism evidence="5 6">
    <name type="scientific">Massilia atriviolacea</name>
    <dbReference type="NCBI Taxonomy" id="2495579"/>
    <lineage>
        <taxon>Bacteria</taxon>
        <taxon>Pseudomonadati</taxon>
        <taxon>Pseudomonadota</taxon>
        <taxon>Betaproteobacteria</taxon>
        <taxon>Burkholderiales</taxon>
        <taxon>Oxalobacteraceae</taxon>
        <taxon>Telluria group</taxon>
        <taxon>Massilia</taxon>
    </lineage>
</organism>
<dbReference type="Pfam" id="PF00989">
    <property type="entry name" value="PAS"/>
    <property type="match status" value="1"/>
</dbReference>
<dbReference type="AlphaFoldDB" id="A0A430HHA3"/>
<dbReference type="SMART" id="SM00052">
    <property type="entry name" value="EAL"/>
    <property type="match status" value="1"/>
</dbReference>
<feature type="domain" description="PAC" evidence="2">
    <location>
        <begin position="293"/>
        <end position="345"/>
    </location>
</feature>
<dbReference type="Pfam" id="PF13426">
    <property type="entry name" value="PAS_9"/>
    <property type="match status" value="1"/>
</dbReference>
<dbReference type="Gene3D" id="3.30.70.270">
    <property type="match status" value="1"/>
</dbReference>
<dbReference type="SMART" id="SM00091">
    <property type="entry name" value="PAS"/>
    <property type="match status" value="2"/>
</dbReference>
<dbReference type="CDD" id="cd01949">
    <property type="entry name" value="GGDEF"/>
    <property type="match status" value="1"/>
</dbReference>
<dbReference type="PROSITE" id="PS50113">
    <property type="entry name" value="PAC"/>
    <property type="match status" value="1"/>
</dbReference>
<dbReference type="CDD" id="cd01948">
    <property type="entry name" value="EAL"/>
    <property type="match status" value="1"/>
</dbReference>
<proteinExistence type="predicted"/>
<feature type="domain" description="EAL" evidence="3">
    <location>
        <begin position="641"/>
        <end position="901"/>
    </location>
</feature>
<dbReference type="PANTHER" id="PTHR44757">
    <property type="entry name" value="DIGUANYLATE CYCLASE DGCP"/>
    <property type="match status" value="1"/>
</dbReference>
<gene>
    <name evidence="5" type="ORF">EJB06_21375</name>
</gene>
<dbReference type="NCBIfam" id="TIGR00254">
    <property type="entry name" value="GGDEF"/>
    <property type="match status" value="1"/>
</dbReference>
<dbReference type="InterPro" id="IPR035919">
    <property type="entry name" value="EAL_sf"/>
</dbReference>
<evidence type="ECO:0000259" key="1">
    <source>
        <dbReference type="PROSITE" id="PS50112"/>
    </source>
</evidence>
<dbReference type="InterPro" id="IPR000160">
    <property type="entry name" value="GGDEF_dom"/>
</dbReference>
<dbReference type="PROSITE" id="PS50112">
    <property type="entry name" value="PAS"/>
    <property type="match status" value="2"/>
</dbReference>
<dbReference type="Pfam" id="PF00990">
    <property type="entry name" value="GGDEF"/>
    <property type="match status" value="1"/>
</dbReference>